<sequence length="109" mass="12764">MNLAQKTRTRMIKGKEQKKKKINLFVHQKFFIFFKSGFPPSEERRTISRNRHDMGFSVSDFQCGYFFSSVAVFFSQRENLDDDDDGLMDSRMQCGGKWLDVGHGHKDCI</sequence>
<gene>
    <name evidence="1" type="ORF">CDAR_305161</name>
</gene>
<dbReference type="EMBL" id="BPLQ01006030">
    <property type="protein sequence ID" value="GIY19252.1"/>
    <property type="molecule type" value="Genomic_DNA"/>
</dbReference>
<accession>A0AAV4RD38</accession>
<name>A0AAV4RD38_9ARAC</name>
<proteinExistence type="predicted"/>
<organism evidence="1 2">
    <name type="scientific">Caerostris darwini</name>
    <dbReference type="NCBI Taxonomy" id="1538125"/>
    <lineage>
        <taxon>Eukaryota</taxon>
        <taxon>Metazoa</taxon>
        <taxon>Ecdysozoa</taxon>
        <taxon>Arthropoda</taxon>
        <taxon>Chelicerata</taxon>
        <taxon>Arachnida</taxon>
        <taxon>Araneae</taxon>
        <taxon>Araneomorphae</taxon>
        <taxon>Entelegynae</taxon>
        <taxon>Araneoidea</taxon>
        <taxon>Araneidae</taxon>
        <taxon>Caerostris</taxon>
    </lineage>
</organism>
<protein>
    <submittedName>
        <fullName evidence="1">Uncharacterized protein</fullName>
    </submittedName>
</protein>
<evidence type="ECO:0000313" key="1">
    <source>
        <dbReference type="EMBL" id="GIY19252.1"/>
    </source>
</evidence>
<dbReference type="Proteomes" id="UP001054837">
    <property type="component" value="Unassembled WGS sequence"/>
</dbReference>
<dbReference type="AlphaFoldDB" id="A0AAV4RD38"/>
<reference evidence="1 2" key="1">
    <citation type="submission" date="2021-06" db="EMBL/GenBank/DDBJ databases">
        <title>Caerostris darwini draft genome.</title>
        <authorList>
            <person name="Kono N."/>
            <person name="Arakawa K."/>
        </authorList>
    </citation>
    <scope>NUCLEOTIDE SEQUENCE [LARGE SCALE GENOMIC DNA]</scope>
</reference>
<comment type="caution">
    <text evidence="1">The sequence shown here is derived from an EMBL/GenBank/DDBJ whole genome shotgun (WGS) entry which is preliminary data.</text>
</comment>
<keyword evidence="2" id="KW-1185">Reference proteome</keyword>
<evidence type="ECO:0000313" key="2">
    <source>
        <dbReference type="Proteomes" id="UP001054837"/>
    </source>
</evidence>